<proteinExistence type="predicted"/>
<keyword evidence="3" id="KW-0732">Signal</keyword>
<keyword evidence="5" id="KW-1185">Reference proteome</keyword>
<keyword evidence="2" id="KW-0472">Membrane</keyword>
<dbReference type="Proteomes" id="UP000678499">
    <property type="component" value="Unassembled WGS sequence"/>
</dbReference>
<evidence type="ECO:0000313" key="4">
    <source>
        <dbReference type="EMBL" id="CAD7279109.1"/>
    </source>
</evidence>
<keyword evidence="2" id="KW-1133">Transmembrane helix</keyword>
<evidence type="ECO:0000256" key="2">
    <source>
        <dbReference type="SAM" id="Phobius"/>
    </source>
</evidence>
<evidence type="ECO:0000256" key="3">
    <source>
        <dbReference type="SAM" id="SignalP"/>
    </source>
</evidence>
<gene>
    <name evidence="4" type="ORF">NMOB1V02_LOCUS6792</name>
</gene>
<feature type="compositionally biased region" description="Acidic residues" evidence="1">
    <location>
        <begin position="442"/>
        <end position="457"/>
    </location>
</feature>
<keyword evidence="2" id="KW-0812">Transmembrane</keyword>
<evidence type="ECO:0000256" key="1">
    <source>
        <dbReference type="SAM" id="MobiDB-lite"/>
    </source>
</evidence>
<feature type="chain" id="PRO_5036210191" evidence="3">
    <location>
        <begin position="27"/>
        <end position="508"/>
    </location>
</feature>
<feature type="region of interest" description="Disordered" evidence="1">
    <location>
        <begin position="442"/>
        <end position="508"/>
    </location>
</feature>
<dbReference type="AlphaFoldDB" id="A0A7R9BR38"/>
<feature type="region of interest" description="Disordered" evidence="1">
    <location>
        <begin position="28"/>
        <end position="51"/>
    </location>
</feature>
<name>A0A7R9BR38_9CRUS</name>
<reference evidence="4" key="1">
    <citation type="submission" date="2020-11" db="EMBL/GenBank/DDBJ databases">
        <authorList>
            <person name="Tran Van P."/>
        </authorList>
    </citation>
    <scope>NUCLEOTIDE SEQUENCE</scope>
</reference>
<feature type="compositionally biased region" description="Acidic residues" evidence="1">
    <location>
        <begin position="472"/>
        <end position="490"/>
    </location>
</feature>
<evidence type="ECO:0000313" key="5">
    <source>
        <dbReference type="Proteomes" id="UP000678499"/>
    </source>
</evidence>
<feature type="transmembrane region" description="Helical" evidence="2">
    <location>
        <begin position="73"/>
        <end position="103"/>
    </location>
</feature>
<sequence>MGFRPKILLLAVIITTALLWSSVADAKDSTGTKQRTGSKVPLSPNARLRGQQQQKQRDVFFAAYQIGEGIPRWIWLTCLWSILLLACTVVAVSYVLGAVFHVFSKDIKLSFEKPENFKYDKLEQEFCDNPMRALKWSQGRGLLRKDCPLCYQSVNPEFSADDQVSFDGRITCPSCMARVQFLDCSWFDPLDIDVWKAIGIMHHWAAGVDIKTASKKLLLDDDTTASWYMKCMEVAQCTLQLCFSDSIIADRDHYRSHRLTIACPHYRIGGPNKVVEFKIAKKNEIFKNYAVVVAIERDSLRNIVLPTKVVSPRGMLAFIKERVLDGTKIMSRYFEDANVPLPAGQYKNFHVPDAGRPRDKTTGEGIHLDTADDMLEFLGQQLGTATQRAVSTPLQLLAIYSAQFAWRRTYLPDDDSEHDAAFQQFLGHVRRAFPVVSSYYDADVDEDEREEEEEEEPVMPSQAAAARSGAGDGEDDDDEEEEEEDEDEQQQQERERGIEGEEEVASND</sequence>
<accession>A0A7R9BR38</accession>
<protein>
    <submittedName>
        <fullName evidence="4">Uncharacterized protein</fullName>
    </submittedName>
</protein>
<dbReference type="EMBL" id="CAJPEX010001480">
    <property type="protein sequence ID" value="CAG0919261.1"/>
    <property type="molecule type" value="Genomic_DNA"/>
</dbReference>
<organism evidence="4">
    <name type="scientific">Notodromas monacha</name>
    <dbReference type="NCBI Taxonomy" id="399045"/>
    <lineage>
        <taxon>Eukaryota</taxon>
        <taxon>Metazoa</taxon>
        <taxon>Ecdysozoa</taxon>
        <taxon>Arthropoda</taxon>
        <taxon>Crustacea</taxon>
        <taxon>Oligostraca</taxon>
        <taxon>Ostracoda</taxon>
        <taxon>Podocopa</taxon>
        <taxon>Podocopida</taxon>
        <taxon>Cypridocopina</taxon>
        <taxon>Cypridoidea</taxon>
        <taxon>Cyprididae</taxon>
        <taxon>Notodromas</taxon>
    </lineage>
</organism>
<dbReference type="EMBL" id="OA883517">
    <property type="protein sequence ID" value="CAD7279109.1"/>
    <property type="molecule type" value="Genomic_DNA"/>
</dbReference>
<feature type="signal peptide" evidence="3">
    <location>
        <begin position="1"/>
        <end position="26"/>
    </location>
</feature>